<proteinExistence type="predicted"/>
<evidence type="ECO:0000313" key="2">
    <source>
        <dbReference type="EMBL" id="KAH0904409.1"/>
    </source>
</evidence>
<gene>
    <name evidence="2" type="ORF">HID58_043912</name>
</gene>
<dbReference type="InterPro" id="IPR001810">
    <property type="entry name" value="F-box_dom"/>
</dbReference>
<dbReference type="CDD" id="cd22157">
    <property type="entry name" value="F-box_AtFBW1-like"/>
    <property type="match status" value="2"/>
</dbReference>
<accession>A0ABQ8BI10</accession>
<protein>
    <recommendedName>
        <fullName evidence="1">F-box domain-containing protein</fullName>
    </recommendedName>
</protein>
<dbReference type="SMART" id="SM00256">
    <property type="entry name" value="FBOX"/>
    <property type="match status" value="2"/>
</dbReference>
<comment type="caution">
    <text evidence="2">The sequence shown here is derived from an EMBL/GenBank/DDBJ whole genome shotgun (WGS) entry which is preliminary data.</text>
</comment>
<dbReference type="SUPFAM" id="SSF81383">
    <property type="entry name" value="F-box domain"/>
    <property type="match status" value="2"/>
</dbReference>
<feature type="domain" description="F-box" evidence="1">
    <location>
        <begin position="1"/>
        <end position="46"/>
    </location>
</feature>
<name>A0ABQ8BI10_BRANA</name>
<keyword evidence="3" id="KW-1185">Reference proteome</keyword>
<dbReference type="InterPro" id="IPR017451">
    <property type="entry name" value="F-box-assoc_interact_dom"/>
</dbReference>
<dbReference type="Pfam" id="PF07734">
    <property type="entry name" value="FBA_1"/>
    <property type="match status" value="2"/>
</dbReference>
<dbReference type="PANTHER" id="PTHR31672:SF13">
    <property type="entry name" value="F-BOX PROTEIN CPR30-LIKE"/>
    <property type="match status" value="1"/>
</dbReference>
<organism evidence="2 3">
    <name type="scientific">Brassica napus</name>
    <name type="common">Rape</name>
    <dbReference type="NCBI Taxonomy" id="3708"/>
    <lineage>
        <taxon>Eukaryota</taxon>
        <taxon>Viridiplantae</taxon>
        <taxon>Streptophyta</taxon>
        <taxon>Embryophyta</taxon>
        <taxon>Tracheophyta</taxon>
        <taxon>Spermatophyta</taxon>
        <taxon>Magnoliopsida</taxon>
        <taxon>eudicotyledons</taxon>
        <taxon>Gunneridae</taxon>
        <taxon>Pentapetalae</taxon>
        <taxon>rosids</taxon>
        <taxon>malvids</taxon>
        <taxon>Brassicales</taxon>
        <taxon>Brassicaceae</taxon>
        <taxon>Brassiceae</taxon>
        <taxon>Brassica</taxon>
    </lineage>
</organism>
<dbReference type="InterPro" id="IPR050796">
    <property type="entry name" value="SCF_F-box_component"/>
</dbReference>
<dbReference type="Proteomes" id="UP000824890">
    <property type="component" value="Unassembled WGS sequence"/>
</dbReference>
<dbReference type="PROSITE" id="PS50181">
    <property type="entry name" value="FBOX"/>
    <property type="match status" value="2"/>
</dbReference>
<dbReference type="PANTHER" id="PTHR31672">
    <property type="entry name" value="BNACNNG10540D PROTEIN"/>
    <property type="match status" value="1"/>
</dbReference>
<feature type="domain" description="F-box" evidence="1">
    <location>
        <begin position="354"/>
        <end position="400"/>
    </location>
</feature>
<dbReference type="InterPro" id="IPR006527">
    <property type="entry name" value="F-box-assoc_dom_typ1"/>
</dbReference>
<dbReference type="Gene3D" id="1.20.1280.50">
    <property type="match status" value="2"/>
</dbReference>
<reference evidence="2 3" key="1">
    <citation type="submission" date="2021-05" db="EMBL/GenBank/DDBJ databases">
        <title>Genome Assembly of Synthetic Allotetraploid Brassica napus Reveals Homoeologous Exchanges between Subgenomes.</title>
        <authorList>
            <person name="Davis J.T."/>
        </authorList>
    </citation>
    <scope>NUCLEOTIDE SEQUENCE [LARGE SCALE GENOMIC DNA]</scope>
    <source>
        <strain evidence="3">cv. Da-Ae</strain>
        <tissue evidence="2">Seedling</tissue>
    </source>
</reference>
<dbReference type="EMBL" id="JAGKQM010000011">
    <property type="protein sequence ID" value="KAH0904409.1"/>
    <property type="molecule type" value="Genomic_DNA"/>
</dbReference>
<dbReference type="NCBIfam" id="TIGR01640">
    <property type="entry name" value="F_box_assoc_1"/>
    <property type="match status" value="2"/>
</dbReference>
<sequence length="574" mass="67697">MALGNLPWELVEEILSRVPPKSLVRFRVVCKQWNDLFHDKSFIKTQLDHACPQFVLFDQNKIFLIDANLDDLAIQMHQISVDIPCVLAMSPFSTTYCDGLLICDLHCNGTAVWNPLLRRGRQIMTKNIRFKLCGIGYDSNRSEISYKLFGYHYYYEHDCKLEIYECASNTWKYINAPYEEWPIKEPLDNHISLGGNSYWTAYNIETSEYLIRKFDFSKEILKNFCILPCKKNHEGDTHYLSVFRGNRFSMLEQCYGTKEIEIWVTTKKIQNGDEENVVWVRFMNVSIPEIPRLFHQSFGRCPSYFVDYMYGKSFVLCCTDENRQGSIYILRGGFSRKIKIDSRGVDFNHFIYNLMALVNLPWELVEEIISRIPPECLVRFRVVCKQWTNLFHEKRFIKTQLDHACPQFVLFDQNKIFLIDANLDDLAIQMHQISVDIPCVLAMTPFSTTYCDGLLICDLHCNGTAVWNPLLRRGRQIMTKNIRFKLCGIGYDSNRSEISYKLFGYHYYYEHDCKLEIYECASNTWKYINAPYEEWPIKEPLDNHISLGGNSYWTAYNIETSEYLIRNLIFQRRY</sequence>
<evidence type="ECO:0000259" key="1">
    <source>
        <dbReference type="PROSITE" id="PS50181"/>
    </source>
</evidence>
<dbReference type="Pfam" id="PF00646">
    <property type="entry name" value="F-box"/>
    <property type="match status" value="2"/>
</dbReference>
<dbReference type="InterPro" id="IPR036047">
    <property type="entry name" value="F-box-like_dom_sf"/>
</dbReference>
<evidence type="ECO:0000313" key="3">
    <source>
        <dbReference type="Proteomes" id="UP000824890"/>
    </source>
</evidence>